<dbReference type="EMBL" id="JWZT01005330">
    <property type="protein sequence ID" value="KII61557.1"/>
    <property type="molecule type" value="Genomic_DNA"/>
</dbReference>
<keyword evidence="2" id="KW-1185">Reference proteome</keyword>
<sequence length="105" mass="12135">MENSHKRIGSVNRADNFVILNWARNLGHGAKEGLVTSLINIPHVMHIKPRFLALDFVSRHVKFEKRCDICAQCDPWFIILVIIEGSFLIHSDNRKIVLNYLRQSV</sequence>
<protein>
    <submittedName>
        <fullName evidence="1">Uncharacterized protein</fullName>
    </submittedName>
</protein>
<comment type="caution">
    <text evidence="1">The sequence shown here is derived from an EMBL/GenBank/DDBJ whole genome shotgun (WGS) entry which is preliminary data.</text>
</comment>
<proteinExistence type="predicted"/>
<organism evidence="1 2">
    <name type="scientific">Thelohanellus kitauei</name>
    <name type="common">Myxosporean</name>
    <dbReference type="NCBI Taxonomy" id="669202"/>
    <lineage>
        <taxon>Eukaryota</taxon>
        <taxon>Metazoa</taxon>
        <taxon>Cnidaria</taxon>
        <taxon>Myxozoa</taxon>
        <taxon>Myxosporea</taxon>
        <taxon>Bivalvulida</taxon>
        <taxon>Platysporina</taxon>
        <taxon>Myxobolidae</taxon>
        <taxon>Thelohanellus</taxon>
    </lineage>
</organism>
<dbReference type="Proteomes" id="UP000031668">
    <property type="component" value="Unassembled WGS sequence"/>
</dbReference>
<accession>A0A0C2IXF5</accession>
<reference evidence="1 2" key="1">
    <citation type="journal article" date="2014" name="Genome Biol. Evol.">
        <title>The genome of the myxosporean Thelohanellus kitauei shows adaptations to nutrient acquisition within its fish host.</title>
        <authorList>
            <person name="Yang Y."/>
            <person name="Xiong J."/>
            <person name="Zhou Z."/>
            <person name="Huo F."/>
            <person name="Miao W."/>
            <person name="Ran C."/>
            <person name="Liu Y."/>
            <person name="Zhang J."/>
            <person name="Feng J."/>
            <person name="Wang M."/>
            <person name="Wang M."/>
            <person name="Wang L."/>
            <person name="Yao B."/>
        </authorList>
    </citation>
    <scope>NUCLEOTIDE SEQUENCE [LARGE SCALE GENOMIC DNA]</scope>
    <source>
        <strain evidence="1">Wuqing</strain>
    </source>
</reference>
<evidence type="ECO:0000313" key="1">
    <source>
        <dbReference type="EMBL" id="KII61557.1"/>
    </source>
</evidence>
<gene>
    <name evidence="1" type="ORF">RF11_07135</name>
</gene>
<name>A0A0C2IXF5_THEKT</name>
<dbReference type="AlphaFoldDB" id="A0A0C2IXF5"/>
<evidence type="ECO:0000313" key="2">
    <source>
        <dbReference type="Proteomes" id="UP000031668"/>
    </source>
</evidence>